<dbReference type="Pfam" id="PF03478">
    <property type="entry name" value="Beta-prop_KIB1-4"/>
    <property type="match status" value="1"/>
</dbReference>
<dbReference type="Pfam" id="PF12937">
    <property type="entry name" value="F-box-like"/>
    <property type="match status" value="1"/>
</dbReference>
<dbReference type="InterPro" id="IPR001810">
    <property type="entry name" value="F-box_dom"/>
</dbReference>
<keyword evidence="3" id="KW-1185">Reference proteome</keyword>
<accession>A0AAW1W5S5</accession>
<dbReference type="PANTHER" id="PTHR44259:SF107">
    <property type="entry name" value="F-BOX PROTEIN SKIP23-LIKE"/>
    <property type="match status" value="1"/>
</dbReference>
<name>A0AAW1W5S5_RUBAR</name>
<dbReference type="EMBL" id="JBEDUW010000007">
    <property type="protein sequence ID" value="KAK9914198.1"/>
    <property type="molecule type" value="Genomic_DNA"/>
</dbReference>
<evidence type="ECO:0000313" key="3">
    <source>
        <dbReference type="Proteomes" id="UP001457282"/>
    </source>
</evidence>
<organism evidence="2 3">
    <name type="scientific">Rubus argutus</name>
    <name type="common">Southern blackberry</name>
    <dbReference type="NCBI Taxonomy" id="59490"/>
    <lineage>
        <taxon>Eukaryota</taxon>
        <taxon>Viridiplantae</taxon>
        <taxon>Streptophyta</taxon>
        <taxon>Embryophyta</taxon>
        <taxon>Tracheophyta</taxon>
        <taxon>Spermatophyta</taxon>
        <taxon>Magnoliopsida</taxon>
        <taxon>eudicotyledons</taxon>
        <taxon>Gunneridae</taxon>
        <taxon>Pentapetalae</taxon>
        <taxon>rosids</taxon>
        <taxon>fabids</taxon>
        <taxon>Rosales</taxon>
        <taxon>Rosaceae</taxon>
        <taxon>Rosoideae</taxon>
        <taxon>Rosoideae incertae sedis</taxon>
        <taxon>Rubus</taxon>
    </lineage>
</organism>
<dbReference type="InterPro" id="IPR005174">
    <property type="entry name" value="KIB1-4_b-propeller"/>
</dbReference>
<proteinExistence type="predicted"/>
<reference evidence="2 3" key="1">
    <citation type="journal article" date="2023" name="G3 (Bethesda)">
        <title>A chromosome-length genome assembly and annotation of blackberry (Rubus argutus, cv. 'Hillquist').</title>
        <authorList>
            <person name="Bruna T."/>
            <person name="Aryal R."/>
            <person name="Dudchenko O."/>
            <person name="Sargent D.J."/>
            <person name="Mead D."/>
            <person name="Buti M."/>
            <person name="Cavallini A."/>
            <person name="Hytonen T."/>
            <person name="Andres J."/>
            <person name="Pham M."/>
            <person name="Weisz D."/>
            <person name="Mascagni F."/>
            <person name="Usai G."/>
            <person name="Natali L."/>
            <person name="Bassil N."/>
            <person name="Fernandez G.E."/>
            <person name="Lomsadze A."/>
            <person name="Armour M."/>
            <person name="Olukolu B."/>
            <person name="Poorten T."/>
            <person name="Britton C."/>
            <person name="Davik J."/>
            <person name="Ashrafi H."/>
            <person name="Aiden E.L."/>
            <person name="Borodovsky M."/>
            <person name="Worthington M."/>
        </authorList>
    </citation>
    <scope>NUCLEOTIDE SEQUENCE [LARGE SCALE GENOMIC DNA]</scope>
    <source>
        <strain evidence="2">PI 553951</strain>
    </source>
</reference>
<dbReference type="Gene3D" id="1.20.1280.50">
    <property type="match status" value="1"/>
</dbReference>
<dbReference type="SMART" id="SM00256">
    <property type="entry name" value="FBOX"/>
    <property type="match status" value="1"/>
</dbReference>
<dbReference type="AlphaFoldDB" id="A0AAW1W5S5"/>
<evidence type="ECO:0000259" key="1">
    <source>
        <dbReference type="SMART" id="SM00256"/>
    </source>
</evidence>
<evidence type="ECO:0000313" key="2">
    <source>
        <dbReference type="EMBL" id="KAK9914198.1"/>
    </source>
</evidence>
<feature type="domain" description="F-box" evidence="1">
    <location>
        <begin position="9"/>
        <end position="50"/>
    </location>
</feature>
<gene>
    <name evidence="2" type="ORF">M0R45_037989</name>
</gene>
<dbReference type="InterPro" id="IPR036047">
    <property type="entry name" value="F-box-like_dom_sf"/>
</dbReference>
<dbReference type="SUPFAM" id="SSF81383">
    <property type="entry name" value="F-box domain"/>
    <property type="match status" value="1"/>
</dbReference>
<comment type="caution">
    <text evidence="2">The sequence shown here is derived from an EMBL/GenBank/DDBJ whole genome shotgun (WGS) entry which is preliminary data.</text>
</comment>
<dbReference type="Proteomes" id="UP001457282">
    <property type="component" value="Unassembled WGS sequence"/>
</dbReference>
<dbReference type="PANTHER" id="PTHR44259">
    <property type="entry name" value="OS07G0183000 PROTEIN-RELATED"/>
    <property type="match status" value="1"/>
</dbReference>
<dbReference type="InterPro" id="IPR050942">
    <property type="entry name" value="F-box_BR-signaling"/>
</dbReference>
<protein>
    <recommendedName>
        <fullName evidence="1">F-box domain-containing protein</fullName>
    </recommendedName>
</protein>
<sequence>MDSLDWANLPVNLLDLVLEKLSSPSDYLRFSDVCMLWNSVAKDNISKRTAPMLLTYTGKAETWSLCDIIEDTVIMQLELPNKRFCGFSKGWLITMDANFVVTLINPFSRIKGRKAKENSIIALSALKLPKTFEQRTRWAKQCDHYIFKATISADPISNAEDCIVVVIYEESCQLAFIRLEKDTRWTYIDIQCRQIEEVVYVEDTFYAIDYLNKLFSFQVTAHEFNSDEDVILVAEGFKPGDICKRYLVELSENELLMVQRYFDYKDRRRVTTKFEVFKVDDYNCEWTKINSLGDVALFVGENSSISVLASKNLGCLPQNCIYFLHDWDRHAIDFGHGGGDFGVYNIKNKSLLPIDTTHAATLLKMSDQTAIWAFRS</sequence>